<protein>
    <submittedName>
        <fullName evidence="1">Uncharacterized protein</fullName>
    </submittedName>
</protein>
<dbReference type="AlphaFoldDB" id="A0A5J9SFK2"/>
<dbReference type="Proteomes" id="UP000324897">
    <property type="component" value="Unassembled WGS sequence"/>
</dbReference>
<evidence type="ECO:0000313" key="2">
    <source>
        <dbReference type="Proteomes" id="UP000324897"/>
    </source>
</evidence>
<dbReference type="Gramene" id="TVT97672">
    <property type="protein sequence ID" value="TVT97672"/>
    <property type="gene ID" value="EJB05_57070"/>
</dbReference>
<name>A0A5J9SFK2_9POAL</name>
<organism evidence="1 2">
    <name type="scientific">Eragrostis curvula</name>
    <name type="common">weeping love grass</name>
    <dbReference type="NCBI Taxonomy" id="38414"/>
    <lineage>
        <taxon>Eukaryota</taxon>
        <taxon>Viridiplantae</taxon>
        <taxon>Streptophyta</taxon>
        <taxon>Embryophyta</taxon>
        <taxon>Tracheophyta</taxon>
        <taxon>Spermatophyta</taxon>
        <taxon>Magnoliopsida</taxon>
        <taxon>Liliopsida</taxon>
        <taxon>Poales</taxon>
        <taxon>Poaceae</taxon>
        <taxon>PACMAD clade</taxon>
        <taxon>Chloridoideae</taxon>
        <taxon>Eragrostideae</taxon>
        <taxon>Eragrostidinae</taxon>
        <taxon>Eragrostis</taxon>
    </lineage>
</organism>
<accession>A0A5J9SFK2</accession>
<comment type="caution">
    <text evidence="1">The sequence shown here is derived from an EMBL/GenBank/DDBJ whole genome shotgun (WGS) entry which is preliminary data.</text>
</comment>
<evidence type="ECO:0000313" key="1">
    <source>
        <dbReference type="EMBL" id="TVT97672.1"/>
    </source>
</evidence>
<reference evidence="1 2" key="1">
    <citation type="journal article" date="2019" name="Sci. Rep.">
        <title>A high-quality genome of Eragrostis curvula grass provides insights into Poaceae evolution and supports new strategies to enhance forage quality.</title>
        <authorList>
            <person name="Carballo J."/>
            <person name="Santos B.A.C.M."/>
            <person name="Zappacosta D."/>
            <person name="Garbus I."/>
            <person name="Selva J.P."/>
            <person name="Gallo C.A."/>
            <person name="Diaz A."/>
            <person name="Albertini E."/>
            <person name="Caccamo M."/>
            <person name="Echenique V."/>
        </authorList>
    </citation>
    <scope>NUCLEOTIDE SEQUENCE [LARGE SCALE GENOMIC DNA]</scope>
    <source>
        <strain evidence="2">cv. Victoria</strain>
        <tissue evidence="1">Leaf</tissue>
    </source>
</reference>
<proteinExistence type="predicted"/>
<keyword evidence="2" id="KW-1185">Reference proteome</keyword>
<gene>
    <name evidence="1" type="ORF">EJB05_57070</name>
</gene>
<dbReference type="EMBL" id="RWGY01000966">
    <property type="protein sequence ID" value="TVT97672.1"/>
    <property type="molecule type" value="Genomic_DNA"/>
</dbReference>
<sequence>MASWEQGCRFSRVRMHASKPGWQIHGCIHVFVHLRLTRRAGPSDEHDGPGGVHDVSMPSECPVRDDGDTVVAVPGFTASTASARPGDGDDVPADAALGLTASMASARTAAR</sequence>